<dbReference type="RefSeq" id="WP_161823142.1">
    <property type="nucleotide sequence ID" value="NZ_LSRS01000008.1"/>
</dbReference>
<dbReference type="InterPro" id="IPR036291">
    <property type="entry name" value="NAD(P)-bd_dom_sf"/>
</dbReference>
<dbReference type="AlphaFoldDB" id="A0A9D2WN59"/>
<sequence>MKTTIIGAGKIGTEIAVRLLQEGHDIVIIEKNAAKLQKIEEDLDCLFIRGNGSTAKILSSPNVAKSGLLIAVTNSDEVNMIACMTAKRIGISRTVARIRDPEYAQNIIISKEAMGIDLVINPEYSAAMEINRFLTMALPVHMEPFARGQVQLADITINEGIPFFANKKLVDMDIPQSLLIVAISRNGGMIIPGGQDVVLPGDTIYLLGHSDVINKICAKIKKKRARVQNVMILGGGRIGFYLAERLCIRGMKVKVIEQNNDQCRELAEKLPNAFVICADGSDLELLYHEGIKDMDAFVTVTGLDEENLLLALLAKQMGAKRVIAKVSRPGYAPLVEQLGVDYAISPRLITASEVLRYIKGGRLLSLSLLLNEKAEVLELIVQPGSKIVGHPLHKAGLPAGTIIGTIMRGNKVIIPQGSDIIKEHDRLVIFALGHNVHIIESICGLGGVGLE</sequence>
<reference evidence="9" key="1">
    <citation type="submission" date="2016-02" db="EMBL/GenBank/DDBJ databases">
        <title>Draft Genome Sequence of Sporotomaculum syntrophicum Strain FB, a Syntrophic Benzoate Degrader.</title>
        <authorList>
            <person name="Nobu M.K."/>
            <person name="Narihiro T."/>
            <person name="Qiu Y.-L."/>
            <person name="Ohashi A."/>
            <person name="Liu W.-T."/>
            <person name="Yuji S."/>
        </authorList>
    </citation>
    <scope>NUCLEOTIDE SEQUENCE</scope>
    <source>
        <strain evidence="9">FB</strain>
    </source>
</reference>
<dbReference type="Gene3D" id="3.40.50.720">
    <property type="entry name" value="NAD(P)-binding Rossmann-like Domain"/>
    <property type="match status" value="2"/>
</dbReference>
<feature type="domain" description="RCK N-terminal" evidence="7">
    <location>
        <begin position="227"/>
        <end position="344"/>
    </location>
</feature>
<evidence type="ECO:0000256" key="1">
    <source>
        <dbReference type="ARBA" id="ARBA00017378"/>
    </source>
</evidence>
<keyword evidence="4" id="KW-0630">Potassium</keyword>
<dbReference type="EMBL" id="LSRS01000008">
    <property type="protein sequence ID" value="KAF1083958.1"/>
    <property type="molecule type" value="Genomic_DNA"/>
</dbReference>
<dbReference type="GO" id="GO:0005886">
    <property type="term" value="C:plasma membrane"/>
    <property type="evidence" value="ECO:0007669"/>
    <property type="project" value="InterPro"/>
</dbReference>
<dbReference type="SUPFAM" id="SSF51735">
    <property type="entry name" value="NAD(P)-binding Rossmann-fold domains"/>
    <property type="match status" value="2"/>
</dbReference>
<evidence type="ECO:0000256" key="3">
    <source>
        <dbReference type="ARBA" id="ARBA00022538"/>
    </source>
</evidence>
<dbReference type="PANTHER" id="PTHR43833:SF5">
    <property type="entry name" value="TRK SYSTEM POTASSIUM UPTAKE PROTEIN TRKA"/>
    <property type="match status" value="1"/>
</dbReference>
<dbReference type="PRINTS" id="PR00335">
    <property type="entry name" value="KUPTAKETRKA"/>
</dbReference>
<evidence type="ECO:0000256" key="4">
    <source>
        <dbReference type="ARBA" id="ARBA00022958"/>
    </source>
</evidence>
<organism evidence="9 10">
    <name type="scientific">Sporotomaculum syntrophicum</name>
    <dbReference type="NCBI Taxonomy" id="182264"/>
    <lineage>
        <taxon>Bacteria</taxon>
        <taxon>Bacillati</taxon>
        <taxon>Bacillota</taxon>
        <taxon>Clostridia</taxon>
        <taxon>Eubacteriales</taxon>
        <taxon>Desulfallaceae</taxon>
        <taxon>Sporotomaculum</taxon>
    </lineage>
</organism>
<dbReference type="Gene3D" id="3.30.70.1450">
    <property type="entry name" value="Regulator of K+ conductance, C-terminal domain"/>
    <property type="match status" value="2"/>
</dbReference>
<dbReference type="NCBIfam" id="NF007041">
    <property type="entry name" value="PRK09496.3-4"/>
    <property type="match status" value="1"/>
</dbReference>
<gene>
    <name evidence="9" type="primary">trkA_2</name>
    <name evidence="9" type="ORF">SPSYN_02870</name>
</gene>
<evidence type="ECO:0000256" key="5">
    <source>
        <dbReference type="ARBA" id="ARBA00023027"/>
    </source>
</evidence>
<dbReference type="PROSITE" id="PS51201">
    <property type="entry name" value="RCK_N"/>
    <property type="match status" value="2"/>
</dbReference>
<feature type="domain" description="RCK N-terminal" evidence="7">
    <location>
        <begin position="1"/>
        <end position="120"/>
    </location>
</feature>
<evidence type="ECO:0000313" key="9">
    <source>
        <dbReference type="EMBL" id="KAF1083958.1"/>
    </source>
</evidence>
<dbReference type="OrthoDB" id="9775180at2"/>
<evidence type="ECO:0000256" key="2">
    <source>
        <dbReference type="ARBA" id="ARBA00022448"/>
    </source>
</evidence>
<keyword evidence="10" id="KW-1185">Reference proteome</keyword>
<dbReference type="NCBIfam" id="NF007039">
    <property type="entry name" value="PRK09496.3-2"/>
    <property type="match status" value="1"/>
</dbReference>
<name>A0A9D2WN59_9FIRM</name>
<comment type="caution">
    <text evidence="9">The sequence shown here is derived from an EMBL/GenBank/DDBJ whole genome shotgun (WGS) entry which is preliminary data.</text>
</comment>
<dbReference type="InterPro" id="IPR006037">
    <property type="entry name" value="RCK_C"/>
</dbReference>
<dbReference type="Pfam" id="PF02080">
    <property type="entry name" value="TrkA_C"/>
    <property type="match status" value="2"/>
</dbReference>
<keyword evidence="2" id="KW-0813">Transport</keyword>
<dbReference type="PROSITE" id="PS51202">
    <property type="entry name" value="RCK_C"/>
    <property type="match status" value="2"/>
</dbReference>
<keyword evidence="6" id="KW-0406">Ion transport</keyword>
<evidence type="ECO:0000256" key="6">
    <source>
        <dbReference type="ARBA" id="ARBA00023065"/>
    </source>
</evidence>
<dbReference type="NCBIfam" id="NF007032">
    <property type="entry name" value="PRK09496.1-4"/>
    <property type="match status" value="1"/>
</dbReference>
<keyword evidence="5" id="KW-0520">NAD</keyword>
<dbReference type="InterPro" id="IPR003148">
    <property type="entry name" value="RCK_N"/>
</dbReference>
<keyword evidence="3" id="KW-0633">Potassium transport</keyword>
<feature type="domain" description="RCK C-terminal" evidence="8">
    <location>
        <begin position="140"/>
        <end position="222"/>
    </location>
</feature>
<dbReference type="Pfam" id="PF02254">
    <property type="entry name" value="TrkA_N"/>
    <property type="match status" value="2"/>
</dbReference>
<protein>
    <recommendedName>
        <fullName evidence="1">Trk system potassium uptake protein TrkA</fullName>
    </recommendedName>
</protein>
<dbReference type="PANTHER" id="PTHR43833">
    <property type="entry name" value="POTASSIUM CHANNEL PROTEIN 2-RELATED-RELATED"/>
    <property type="match status" value="1"/>
</dbReference>
<dbReference type="InterPro" id="IPR050721">
    <property type="entry name" value="Trk_Ktr_HKT_K-transport"/>
</dbReference>
<proteinExistence type="predicted"/>
<feature type="domain" description="RCK C-terminal" evidence="8">
    <location>
        <begin position="364"/>
        <end position="445"/>
    </location>
</feature>
<evidence type="ECO:0000313" key="10">
    <source>
        <dbReference type="Proteomes" id="UP000798488"/>
    </source>
</evidence>
<dbReference type="Proteomes" id="UP000798488">
    <property type="component" value="Unassembled WGS sequence"/>
</dbReference>
<dbReference type="GO" id="GO:0015079">
    <property type="term" value="F:potassium ion transmembrane transporter activity"/>
    <property type="evidence" value="ECO:0007669"/>
    <property type="project" value="InterPro"/>
</dbReference>
<accession>A0A9D2WN59</accession>
<evidence type="ECO:0000259" key="7">
    <source>
        <dbReference type="PROSITE" id="PS51201"/>
    </source>
</evidence>
<dbReference type="InterPro" id="IPR006036">
    <property type="entry name" value="K_uptake_TrkA"/>
</dbReference>
<dbReference type="InterPro" id="IPR036721">
    <property type="entry name" value="RCK_C_sf"/>
</dbReference>
<dbReference type="NCBIfam" id="NF007033">
    <property type="entry name" value="PRK09496.1-5"/>
    <property type="match status" value="1"/>
</dbReference>
<evidence type="ECO:0000259" key="8">
    <source>
        <dbReference type="PROSITE" id="PS51202"/>
    </source>
</evidence>
<dbReference type="NCBIfam" id="NF007031">
    <property type="entry name" value="PRK09496.1-2"/>
    <property type="match status" value="1"/>
</dbReference>
<dbReference type="NCBIfam" id="NF007034">
    <property type="entry name" value="PRK09496.2-1"/>
    <property type="match status" value="1"/>
</dbReference>
<dbReference type="SUPFAM" id="SSF116726">
    <property type="entry name" value="TrkA C-terminal domain-like"/>
    <property type="match status" value="2"/>
</dbReference>